<evidence type="ECO:0000256" key="5">
    <source>
        <dbReference type="ARBA" id="ARBA00022475"/>
    </source>
</evidence>
<keyword evidence="5" id="KW-1003">Cell membrane</keyword>
<dbReference type="InterPro" id="IPR051327">
    <property type="entry name" value="MATE_MepA_subfamily"/>
</dbReference>
<reference evidence="12" key="1">
    <citation type="submission" date="2021-07" db="EMBL/GenBank/DDBJ databases">
        <title>Complete genome sequencing of a Clostridium isolate.</title>
        <authorList>
            <person name="Ueki A."/>
            <person name="Tonouchi A."/>
        </authorList>
    </citation>
    <scope>NUCLEOTIDE SEQUENCE [LARGE SCALE GENOMIC DNA]</scope>
    <source>
        <strain evidence="12">C5S11</strain>
    </source>
</reference>
<evidence type="ECO:0000256" key="4">
    <source>
        <dbReference type="ARBA" id="ARBA00022448"/>
    </source>
</evidence>
<evidence type="ECO:0000256" key="6">
    <source>
        <dbReference type="ARBA" id="ARBA00022692"/>
    </source>
</evidence>
<feature type="transmembrane region" description="Helical" evidence="10">
    <location>
        <begin position="354"/>
        <end position="381"/>
    </location>
</feature>
<dbReference type="EMBL" id="AP024849">
    <property type="protein sequence ID" value="BCZ45736.1"/>
    <property type="molecule type" value="Genomic_DNA"/>
</dbReference>
<proteinExistence type="inferred from homology"/>
<keyword evidence="6 10" id="KW-0812">Transmembrane</keyword>
<evidence type="ECO:0000256" key="8">
    <source>
        <dbReference type="ARBA" id="ARBA00023136"/>
    </source>
</evidence>
<feature type="transmembrane region" description="Helical" evidence="10">
    <location>
        <begin position="140"/>
        <end position="158"/>
    </location>
</feature>
<feature type="transmembrane region" description="Helical" evidence="10">
    <location>
        <begin position="290"/>
        <end position="312"/>
    </location>
</feature>
<comment type="similarity">
    <text evidence="2">Belongs to the multi antimicrobial extrusion (MATE) (TC 2.A.66.1) family. MepA subfamily.</text>
</comment>
<keyword evidence="4" id="KW-0813">Transport</keyword>
<keyword evidence="9" id="KW-0046">Antibiotic resistance</keyword>
<dbReference type="PANTHER" id="PTHR43823:SF3">
    <property type="entry name" value="MULTIDRUG EXPORT PROTEIN MEPA"/>
    <property type="match status" value="1"/>
</dbReference>
<dbReference type="PANTHER" id="PTHR43823">
    <property type="entry name" value="SPORULATION PROTEIN YKVU"/>
    <property type="match status" value="1"/>
</dbReference>
<feature type="transmembrane region" description="Helical" evidence="10">
    <location>
        <begin position="60"/>
        <end position="82"/>
    </location>
</feature>
<organism evidence="11 12">
    <name type="scientific">Clostridium gelidum</name>
    <dbReference type="NCBI Taxonomy" id="704125"/>
    <lineage>
        <taxon>Bacteria</taxon>
        <taxon>Bacillati</taxon>
        <taxon>Bacillota</taxon>
        <taxon>Clostridia</taxon>
        <taxon>Eubacteriales</taxon>
        <taxon>Clostridiaceae</taxon>
        <taxon>Clostridium</taxon>
    </lineage>
</organism>
<keyword evidence="12" id="KW-1185">Reference proteome</keyword>
<protein>
    <recommendedName>
        <fullName evidence="3">Multidrug export protein MepA</fullName>
    </recommendedName>
</protein>
<evidence type="ECO:0000313" key="11">
    <source>
        <dbReference type="EMBL" id="BCZ45736.1"/>
    </source>
</evidence>
<dbReference type="Pfam" id="PF01554">
    <property type="entry name" value="MatE"/>
    <property type="match status" value="2"/>
</dbReference>
<feature type="transmembrane region" description="Helical" evidence="10">
    <location>
        <begin position="20"/>
        <end position="40"/>
    </location>
</feature>
<dbReference type="InterPro" id="IPR048279">
    <property type="entry name" value="MdtK-like"/>
</dbReference>
<feature type="transmembrane region" description="Helical" evidence="10">
    <location>
        <begin position="170"/>
        <end position="190"/>
    </location>
</feature>
<evidence type="ECO:0000256" key="2">
    <source>
        <dbReference type="ARBA" id="ARBA00008417"/>
    </source>
</evidence>
<evidence type="ECO:0000256" key="10">
    <source>
        <dbReference type="SAM" id="Phobius"/>
    </source>
</evidence>
<sequence length="460" mass="50306">MNQTDSNTYYFENSPIWKAIAHMSLPMMLGMCLGVVYSLVDTFFIGKLNQTQMLSAVALALPFMTIQMAIGNVFGVGGGTYISRLLGEKKHDEAKTVSSVTFYFSLIAGLLFIIICFPILHPMLQLLGAQGDTMQPTREFILVLLMGSPIVIANFALGEVVRAEGASKESMYGMTISVIINIILDPILIFSCHMGVAGAAMGTVVGNICAVLYYVFYLQKKSLFLTVSPKAFKPNLEVTGGIFKIGITVLIQSLFMIVSTLLLNNFSIQYGDYAVAAFGISMRVAQISDFIGMGLFMGVIPLIAYSFTAGNIKRMKKIIQTTSLYITVLTLIITVIIMIFRTQVIEFFSKDPQVIHVGVITLAAFLISSLFVSLSGLFIGIFQGTGREKEASILSMVEGVLLIPTMIAGNIFWGLYGVIWSITIAQVITCIIGFGLWIRFTKDPSMKDPALKAQNNFVIN</sequence>
<evidence type="ECO:0000256" key="9">
    <source>
        <dbReference type="ARBA" id="ARBA00023251"/>
    </source>
</evidence>
<dbReference type="Proteomes" id="UP000824633">
    <property type="component" value="Chromosome"/>
</dbReference>
<comment type="subcellular location">
    <subcellularLocation>
        <location evidence="1">Cell membrane</location>
        <topology evidence="1">Multi-pass membrane protein</topology>
    </subcellularLocation>
</comment>
<dbReference type="InterPro" id="IPR045070">
    <property type="entry name" value="MATE_MepA-like"/>
</dbReference>
<accession>A0ABN6IYA7</accession>
<gene>
    <name evidence="11" type="ORF">psyc5s11_18030</name>
</gene>
<dbReference type="InterPro" id="IPR002528">
    <property type="entry name" value="MATE_fam"/>
</dbReference>
<evidence type="ECO:0000256" key="1">
    <source>
        <dbReference type="ARBA" id="ARBA00004651"/>
    </source>
</evidence>
<name>A0ABN6IYA7_9CLOT</name>
<evidence type="ECO:0000256" key="7">
    <source>
        <dbReference type="ARBA" id="ARBA00022989"/>
    </source>
</evidence>
<feature type="transmembrane region" description="Helical" evidence="10">
    <location>
        <begin position="419"/>
        <end position="438"/>
    </location>
</feature>
<keyword evidence="7 10" id="KW-1133">Transmembrane helix</keyword>
<feature type="transmembrane region" description="Helical" evidence="10">
    <location>
        <begin position="393"/>
        <end position="413"/>
    </location>
</feature>
<feature type="transmembrane region" description="Helical" evidence="10">
    <location>
        <begin position="196"/>
        <end position="217"/>
    </location>
</feature>
<dbReference type="RefSeq" id="WP_224037297.1">
    <property type="nucleotide sequence ID" value="NZ_AP024849.1"/>
</dbReference>
<keyword evidence="8 10" id="KW-0472">Membrane</keyword>
<evidence type="ECO:0000256" key="3">
    <source>
        <dbReference type="ARBA" id="ARBA00022106"/>
    </source>
</evidence>
<dbReference type="NCBIfam" id="TIGR00797">
    <property type="entry name" value="matE"/>
    <property type="match status" value="1"/>
</dbReference>
<dbReference type="PIRSF" id="PIRSF006603">
    <property type="entry name" value="DinF"/>
    <property type="match status" value="1"/>
</dbReference>
<feature type="transmembrane region" description="Helical" evidence="10">
    <location>
        <begin position="324"/>
        <end position="342"/>
    </location>
</feature>
<feature type="transmembrane region" description="Helical" evidence="10">
    <location>
        <begin position="102"/>
        <end position="120"/>
    </location>
</feature>
<dbReference type="CDD" id="cd13143">
    <property type="entry name" value="MATE_MepA_like"/>
    <property type="match status" value="1"/>
</dbReference>
<feature type="transmembrane region" description="Helical" evidence="10">
    <location>
        <begin position="238"/>
        <end position="263"/>
    </location>
</feature>
<evidence type="ECO:0000313" key="12">
    <source>
        <dbReference type="Proteomes" id="UP000824633"/>
    </source>
</evidence>